<evidence type="ECO:0000313" key="3">
    <source>
        <dbReference type="Proteomes" id="UP000078555"/>
    </source>
</evidence>
<keyword evidence="3" id="KW-1185">Reference proteome</keyword>
<reference evidence="3" key="1">
    <citation type="submission" date="2016-05" db="EMBL/GenBank/DDBJ databases">
        <authorList>
            <person name="Naeem Raeece"/>
        </authorList>
    </citation>
    <scope>NUCLEOTIDE SEQUENCE [LARGE SCALE GENOMIC DNA]</scope>
</reference>
<accession>A0A1A9A141</accession>
<feature type="region of interest" description="Disordered" evidence="1">
    <location>
        <begin position="1371"/>
        <end position="1405"/>
    </location>
</feature>
<name>A0A1A9A141_PLAOA</name>
<feature type="region of interest" description="Disordered" evidence="1">
    <location>
        <begin position="1224"/>
        <end position="1253"/>
    </location>
</feature>
<feature type="compositionally biased region" description="Basic and acidic residues" evidence="1">
    <location>
        <begin position="283"/>
        <end position="309"/>
    </location>
</feature>
<feature type="region of interest" description="Disordered" evidence="1">
    <location>
        <begin position="612"/>
        <end position="656"/>
    </location>
</feature>
<evidence type="ECO:0000313" key="2">
    <source>
        <dbReference type="EMBL" id="SBT49802.1"/>
    </source>
</evidence>
<dbReference type="EMBL" id="FLRD01000156">
    <property type="protein sequence ID" value="SBT49802.1"/>
    <property type="molecule type" value="Genomic_DNA"/>
</dbReference>
<feature type="compositionally biased region" description="Low complexity" evidence="1">
    <location>
        <begin position="615"/>
        <end position="624"/>
    </location>
</feature>
<feature type="region of interest" description="Disordered" evidence="1">
    <location>
        <begin position="269"/>
        <end position="332"/>
    </location>
</feature>
<evidence type="ECO:0000256" key="1">
    <source>
        <dbReference type="SAM" id="MobiDB-lite"/>
    </source>
</evidence>
<organism evidence="2 3">
    <name type="scientific">Plasmodium ovale wallikeri</name>
    <dbReference type="NCBI Taxonomy" id="864142"/>
    <lineage>
        <taxon>Eukaryota</taxon>
        <taxon>Sar</taxon>
        <taxon>Alveolata</taxon>
        <taxon>Apicomplexa</taxon>
        <taxon>Aconoidasida</taxon>
        <taxon>Haemosporida</taxon>
        <taxon>Plasmodiidae</taxon>
        <taxon>Plasmodium</taxon>
        <taxon>Plasmodium (Plasmodium)</taxon>
    </lineage>
</organism>
<sequence length="1787" mass="209448">MRIPTHWYPTERKLCHSYCNLHRGSKNGKKKLHIYERKKQVDERIKLTSNLKYNEIIFLFRKNMNSEIKKRHLFFCNFLKSDIITLLKRDIEKLKKKQYNHFSTNNRKHSFKKMLSICMLTNDKNAVVNIAQRHILKTSLYHLFLVLKLSIDFKNLELLKLLTLEEFIKKIELLKSQERNGSEEIKKSRNFVLTRERIRDRKFFINPSSEQGDPSRNIYIFDIIHFVNEKVKGSSGVESLGKEKPLEHLEEVITSGKANELTEISNEHVHSNGKGKYANGGGKNDERVEVSGKDDLRWNKLGFKKDHGGRGSTNGETLSDRKRSGNMYGGGKRTDEISAEEIKFFSYNQRSNHLGVYKEIYERSAECRNIKFYENMKNPRVERLAVSRVIDKEELQNNRLKEDFIKCKHFMTNTTVEKQKNVNCLQATISSTYLLKECILSAFLTICIINLRSDEDTINVFKKSNSHHFIKERICYTYKHFHDDKKNVTFLLFFFYEMFFLDSVIEKYRQIYVQNFYFYNSENEGKKKKKMITLFLNFFNYQSVFNTYEKELKNLKIQRRIFYKPISSKNRGKKNTYPVHSSTVEKATFENFPQHGCKTGDDDVCVGSGHHAGIEGSEGSGVSEPMPVTGKKRGRNATSWENPPLPFPKRGGRSIKGKEFQNSVGDMHREFLCTHFCEEKREENKMENKYIFLNDEDLKYNNISIKKKEILNMFINLNRNNFVESKYQLYYNNFFCMENRNFINEIRDANIHSLVAFIYSLGKLKIKNSNLHFYKLVIKEIIKKIDKINEYGLSCLLYGLNNLIDKKKERELVPSHISEKTKLVKNLLYTYSTNLDSNPISQCTDIFAQIEGSEKYTFFPTTSVRCNIAPEHSNREMGDHPLAEIKDKCGNQDGIDSAGVQKGNLETLGSWSSDNIVERGVNPSDIQKNPDLAEVIKVENELIKAIVKKLIVFKNMNINSFCISISCLSKINIFPSELYEEIKDITYKYINSVNITSLQHLLLALSKDENFVLLLLLVIASEQRILNSSEWNTQNSLHSNKNNSVKLPMQHVHPISGSGKKSGFPTDDFSSNEYFGKSVQNGARCNNSIFKGLAKIKEDTYFKSSYNSYLFFDIKNYKLDLNKLLENFKNVDNSYLINVLESLYNLSYYSYFSIHLSIVIKNILTKQIHDLKVSSIITLLFSYIDLHFFDYSLYDLEMKLFRSEDSSNTSSDIEKGNEDLTLAEDLTPKRKRKSESSSTQIENAPYEDETNEDVEMEKRNLLENEKNTLQKQFNNIYNYMLSHFNELSEDDKIVHIEKLKLIMYELKKNKKYYVDNICNGYDTVSAEYILSMIHDYNAGQKCNLRASQSVHQLNNGRTRYQVSRNKDYNIKRDSSHVPAEKPANMDTSERGGSGGQVGSDSTTCSQEHGRSFVEIKNIVDQFSFVKKFHLKDESLNEKLEKKEYYDDFFFLKYREYYKEDLVNLCLETLLKNSNYIMNNYKQYKNCSIFFLLLFYNIFLPYTRNDIFVYFKCIQRNFTYYKNKSLQNQFDTVLKNIELSDFNYDTIKHVINSKNLSHFVIPYLNILQHNNNFLNKAILLGNNAQKWRTTDTEITGSRYEEEKSRGEREVYEEVVNNVHGEEEAEQTSCPDAYEHFINSYDASYVMKKIKIENLVPLNLLYKFFQLFNFNINNVQLLFLLNEVDKENEFSEKTDDTLKCKKNDISPYNFRNISCPLIQIKNKTLIVHKNSKKIFFKNYNIIDHYFSPSRGLLIQNFDNPVYSIISIYVNAYVVAYRVDILIERNKLRY</sequence>
<dbReference type="Proteomes" id="UP000078555">
    <property type="component" value="Unassembled WGS sequence"/>
</dbReference>
<protein>
    <submittedName>
        <fullName evidence="2">Uncharacterized protein</fullName>
    </submittedName>
</protein>
<proteinExistence type="predicted"/>
<gene>
    <name evidence="2" type="ORF">POVWA1_060260</name>
</gene>